<name>A0A6A6WK53_9PEZI</name>
<proteinExistence type="predicted"/>
<dbReference type="OrthoDB" id="21502at2759"/>
<evidence type="ECO:0008006" key="3">
    <source>
        <dbReference type="Google" id="ProtNLM"/>
    </source>
</evidence>
<reference evidence="1" key="1">
    <citation type="journal article" date="2020" name="Stud. Mycol.">
        <title>101 Dothideomycetes genomes: a test case for predicting lifestyles and emergence of pathogens.</title>
        <authorList>
            <person name="Haridas S."/>
            <person name="Albert R."/>
            <person name="Binder M."/>
            <person name="Bloem J."/>
            <person name="Labutti K."/>
            <person name="Salamov A."/>
            <person name="Andreopoulos B."/>
            <person name="Baker S."/>
            <person name="Barry K."/>
            <person name="Bills G."/>
            <person name="Bluhm B."/>
            <person name="Cannon C."/>
            <person name="Castanera R."/>
            <person name="Culley D."/>
            <person name="Daum C."/>
            <person name="Ezra D."/>
            <person name="Gonzalez J."/>
            <person name="Henrissat B."/>
            <person name="Kuo A."/>
            <person name="Liang C."/>
            <person name="Lipzen A."/>
            <person name="Lutzoni F."/>
            <person name="Magnuson J."/>
            <person name="Mondo S."/>
            <person name="Nolan M."/>
            <person name="Ohm R."/>
            <person name="Pangilinan J."/>
            <person name="Park H.-J."/>
            <person name="Ramirez L."/>
            <person name="Alfaro M."/>
            <person name="Sun H."/>
            <person name="Tritt A."/>
            <person name="Yoshinaga Y."/>
            <person name="Zwiers L.-H."/>
            <person name="Turgeon B."/>
            <person name="Goodwin S."/>
            <person name="Spatafora J."/>
            <person name="Crous P."/>
            <person name="Grigoriev I."/>
        </authorList>
    </citation>
    <scope>NUCLEOTIDE SEQUENCE</scope>
    <source>
        <strain evidence="1">CBS 121739</strain>
    </source>
</reference>
<dbReference type="EMBL" id="ML996565">
    <property type="protein sequence ID" value="KAF2762411.1"/>
    <property type="molecule type" value="Genomic_DNA"/>
</dbReference>
<protein>
    <recommendedName>
        <fullName evidence="3">LysR family regulatory protein</fullName>
    </recommendedName>
</protein>
<evidence type="ECO:0000313" key="2">
    <source>
        <dbReference type="Proteomes" id="UP000799437"/>
    </source>
</evidence>
<organism evidence="1 2">
    <name type="scientific">Pseudovirgaria hyperparasitica</name>
    <dbReference type="NCBI Taxonomy" id="470096"/>
    <lineage>
        <taxon>Eukaryota</taxon>
        <taxon>Fungi</taxon>
        <taxon>Dikarya</taxon>
        <taxon>Ascomycota</taxon>
        <taxon>Pezizomycotina</taxon>
        <taxon>Dothideomycetes</taxon>
        <taxon>Dothideomycetes incertae sedis</taxon>
        <taxon>Acrospermales</taxon>
        <taxon>Acrospermaceae</taxon>
        <taxon>Pseudovirgaria</taxon>
    </lineage>
</organism>
<dbReference type="InterPro" id="IPR050317">
    <property type="entry name" value="Plant_Fungal_Acyltransferase"/>
</dbReference>
<dbReference type="RefSeq" id="XP_033604862.1">
    <property type="nucleotide sequence ID" value="XM_033747789.1"/>
</dbReference>
<dbReference type="Proteomes" id="UP000799437">
    <property type="component" value="Unassembled WGS sequence"/>
</dbReference>
<dbReference type="PANTHER" id="PTHR31642">
    <property type="entry name" value="TRICHOTHECENE 3-O-ACETYLTRANSFERASE"/>
    <property type="match status" value="1"/>
</dbReference>
<dbReference type="GeneID" id="54488843"/>
<dbReference type="PANTHER" id="PTHR31642:SF294">
    <property type="entry name" value="ACETYLTRANSFERASE MATC1"/>
    <property type="match status" value="1"/>
</dbReference>
<dbReference type="Pfam" id="PF02458">
    <property type="entry name" value="Transferase"/>
    <property type="match status" value="1"/>
</dbReference>
<evidence type="ECO:0000313" key="1">
    <source>
        <dbReference type="EMBL" id="KAF2762411.1"/>
    </source>
</evidence>
<sequence>MKTLKTEHSVNIIKLCETFRMWPFWSKKPTAPATVPTDKIIPLHKMDDTPIFRSMAFYSTMRFDAVLDPEKLRGALETLLETGDWRKLGARLRLNDTTKKLEYHIPASFSAERPAFIYVRERFECRIEEHALASQLPKASIRPTVMADTDSFEPLVRLRKDAPTRLEDWLYTDEPQLTLAIVSFEDATLVTVSWPHTLIDAAGLAYLLKAWSDILSGHVERVPAIAGFDTDPLETLGSKPIEEHVMSKWRVKGFQIFLFIINYILDIIWYPKESGRAICIPPSVFQRIKEECATYISAAHSMHNVKLTDGDVLSALIARLMCVNLPHNNRTLSIVNVVELRRPLAEDLLLPGKAYISNAVIGAVALTTVKDVFTQALGATALKVRNAIRTQRTRAQVETFMFFVQEAKGMPVLFGDGNMKMVNVTNWTGAKFYETDFSAAIVGNNVGPRSGDTVSGKPSYINVSGISNDFKRRGSAAVVGRDVLGNYWIIPWIKNNEWKKVEEYISSLE</sequence>
<keyword evidence="2" id="KW-1185">Reference proteome</keyword>
<accession>A0A6A6WK53</accession>
<gene>
    <name evidence="1" type="ORF">EJ05DRAFT_506143</name>
</gene>
<dbReference type="Gene3D" id="3.30.559.10">
    <property type="entry name" value="Chloramphenicol acetyltransferase-like domain"/>
    <property type="match status" value="2"/>
</dbReference>
<dbReference type="InterPro" id="IPR023213">
    <property type="entry name" value="CAT-like_dom_sf"/>
</dbReference>
<dbReference type="AlphaFoldDB" id="A0A6A6WK53"/>
<dbReference type="GO" id="GO:0016747">
    <property type="term" value="F:acyltransferase activity, transferring groups other than amino-acyl groups"/>
    <property type="evidence" value="ECO:0007669"/>
    <property type="project" value="TreeGrafter"/>
</dbReference>